<dbReference type="EMBL" id="UAUU01000011">
    <property type="protein sequence ID" value="SPZ93163.1"/>
    <property type="molecule type" value="Genomic_DNA"/>
</dbReference>
<organism evidence="4 5">
    <name type="scientific">Sphingobacterium multivorum</name>
    <dbReference type="NCBI Taxonomy" id="28454"/>
    <lineage>
        <taxon>Bacteria</taxon>
        <taxon>Pseudomonadati</taxon>
        <taxon>Bacteroidota</taxon>
        <taxon>Sphingobacteriia</taxon>
        <taxon>Sphingobacteriales</taxon>
        <taxon>Sphingobacteriaceae</taxon>
        <taxon>Sphingobacterium</taxon>
    </lineage>
</organism>
<dbReference type="InterPro" id="IPR011006">
    <property type="entry name" value="CheY-like_superfamily"/>
</dbReference>
<dbReference type="AlphaFoldDB" id="A0A2X2JMR7"/>
<dbReference type="PROSITE" id="PS50110">
    <property type="entry name" value="RESPONSE_REGULATORY"/>
    <property type="match status" value="1"/>
</dbReference>
<evidence type="ECO:0000256" key="2">
    <source>
        <dbReference type="PROSITE-ProRule" id="PRU00169"/>
    </source>
</evidence>
<evidence type="ECO:0000256" key="1">
    <source>
        <dbReference type="ARBA" id="ARBA00022553"/>
    </source>
</evidence>
<dbReference type="Gene3D" id="3.40.50.2300">
    <property type="match status" value="1"/>
</dbReference>
<dbReference type="Proteomes" id="UP000251241">
    <property type="component" value="Unassembled WGS sequence"/>
</dbReference>
<protein>
    <submittedName>
        <fullName evidence="4">Response regulator protein vraR</fullName>
    </submittedName>
</protein>
<dbReference type="GO" id="GO:0000160">
    <property type="term" value="P:phosphorelay signal transduction system"/>
    <property type="evidence" value="ECO:0007669"/>
    <property type="project" value="InterPro"/>
</dbReference>
<gene>
    <name evidence="4" type="primary">vraR</name>
    <name evidence="4" type="ORF">NCTC11343_05100</name>
</gene>
<sequence>MDTKDRCTIVYADDAMIHHVLMRAMAQSHLLDLVYCASNGRELIDYLHENEHELPEICILDLHMPVLNGIETAKIVKERFPSIRIFGLTSSSDENERMELRDAGAEEIFFERTDAFINETTCAQPIERINKEEA</sequence>
<reference evidence="4 5" key="1">
    <citation type="submission" date="2018-06" db="EMBL/GenBank/DDBJ databases">
        <authorList>
            <consortium name="Pathogen Informatics"/>
            <person name="Doyle S."/>
        </authorList>
    </citation>
    <scope>NUCLEOTIDE SEQUENCE [LARGE SCALE GENOMIC DNA]</scope>
    <source>
        <strain evidence="4 5">NCTC11343</strain>
    </source>
</reference>
<evidence type="ECO:0000313" key="4">
    <source>
        <dbReference type="EMBL" id="SPZ93163.1"/>
    </source>
</evidence>
<dbReference type="InterPro" id="IPR050595">
    <property type="entry name" value="Bact_response_regulator"/>
</dbReference>
<keyword evidence="1 2" id="KW-0597">Phosphoprotein</keyword>
<evidence type="ECO:0000259" key="3">
    <source>
        <dbReference type="PROSITE" id="PS50110"/>
    </source>
</evidence>
<evidence type="ECO:0000313" key="5">
    <source>
        <dbReference type="Proteomes" id="UP000251241"/>
    </source>
</evidence>
<name>A0A2X2JMR7_SPHMU</name>
<dbReference type="SMART" id="SM00448">
    <property type="entry name" value="REC"/>
    <property type="match status" value="1"/>
</dbReference>
<feature type="modified residue" description="4-aspartylphosphate" evidence="2">
    <location>
        <position position="61"/>
    </location>
</feature>
<dbReference type="RefSeq" id="WP_112376163.1">
    <property type="nucleotide sequence ID" value="NZ_UAUU01000011.1"/>
</dbReference>
<feature type="domain" description="Response regulatory" evidence="3">
    <location>
        <begin position="8"/>
        <end position="126"/>
    </location>
</feature>
<dbReference type="InterPro" id="IPR001789">
    <property type="entry name" value="Sig_transdc_resp-reg_receiver"/>
</dbReference>
<accession>A0A2X2JMR7</accession>
<dbReference type="Pfam" id="PF00072">
    <property type="entry name" value="Response_reg"/>
    <property type="match status" value="1"/>
</dbReference>
<dbReference type="PANTHER" id="PTHR44591">
    <property type="entry name" value="STRESS RESPONSE REGULATOR PROTEIN 1"/>
    <property type="match status" value="1"/>
</dbReference>
<dbReference type="PANTHER" id="PTHR44591:SF3">
    <property type="entry name" value="RESPONSE REGULATORY DOMAIN-CONTAINING PROTEIN"/>
    <property type="match status" value="1"/>
</dbReference>
<proteinExistence type="predicted"/>
<dbReference type="SUPFAM" id="SSF52172">
    <property type="entry name" value="CheY-like"/>
    <property type="match status" value="1"/>
</dbReference>